<protein>
    <submittedName>
        <fullName evidence="1">Uncharacterized protein</fullName>
    </submittedName>
</protein>
<dbReference type="InterPro" id="IPR036597">
    <property type="entry name" value="Fido-like_dom_sf"/>
</dbReference>
<proteinExistence type="predicted"/>
<dbReference type="Proteomes" id="UP000262072">
    <property type="component" value="Unassembled WGS sequence"/>
</dbReference>
<dbReference type="Gene3D" id="1.10.3290.10">
    <property type="entry name" value="Fido-like domain"/>
    <property type="match status" value="1"/>
</dbReference>
<gene>
    <name evidence="1" type="ORF">TART1_1684</name>
</gene>
<organism evidence="1 2">
    <name type="scientific">Trichococcus shcherbakoviae</name>
    <dbReference type="NCBI Taxonomy" id="2094020"/>
    <lineage>
        <taxon>Bacteria</taxon>
        <taxon>Bacillati</taxon>
        <taxon>Bacillota</taxon>
        <taxon>Bacilli</taxon>
        <taxon>Lactobacillales</taxon>
        <taxon>Carnobacteriaceae</taxon>
        <taxon>Trichococcus</taxon>
    </lineage>
</organism>
<evidence type="ECO:0000313" key="1">
    <source>
        <dbReference type="EMBL" id="SYZ78868.1"/>
    </source>
</evidence>
<dbReference type="AlphaFoldDB" id="A0A383TFV3"/>
<name>A0A383TFV3_9LACT</name>
<reference evidence="2" key="1">
    <citation type="submission" date="2018-05" db="EMBL/GenBank/DDBJ databases">
        <authorList>
            <person name="Strepis N."/>
        </authorList>
    </citation>
    <scope>NUCLEOTIDE SEQUENCE [LARGE SCALE GENOMIC DNA]</scope>
</reference>
<sequence length="74" mass="8182">MGCFCERISKKIPQDYLDDMLVRLAHHSAGIEGKTISLPATVSIILNGTLPVSGGAIVREFYEIENQKKLFITC</sequence>
<accession>A0A383TFV3</accession>
<dbReference type="EMBL" id="UNRR01000020">
    <property type="protein sequence ID" value="SYZ78868.1"/>
    <property type="molecule type" value="Genomic_DNA"/>
</dbReference>
<evidence type="ECO:0000313" key="2">
    <source>
        <dbReference type="Proteomes" id="UP000262072"/>
    </source>
</evidence>